<name>L0KVN9_METHD</name>
<dbReference type="Pfam" id="PF00015">
    <property type="entry name" value="MCPsignal"/>
    <property type="match status" value="1"/>
</dbReference>
<dbReference type="OrthoDB" id="342253at2157"/>
<evidence type="ECO:0000256" key="2">
    <source>
        <dbReference type="ARBA" id="ARBA00022475"/>
    </source>
</evidence>
<dbReference type="STRING" id="867904.Metho_0962"/>
<evidence type="ECO:0000256" key="10">
    <source>
        <dbReference type="PROSITE-ProRule" id="PRU00284"/>
    </source>
</evidence>
<dbReference type="GO" id="GO:0005886">
    <property type="term" value="C:plasma membrane"/>
    <property type="evidence" value="ECO:0007669"/>
    <property type="project" value="UniProtKB-SubCell"/>
</dbReference>
<evidence type="ECO:0000256" key="5">
    <source>
        <dbReference type="ARBA" id="ARBA00022692"/>
    </source>
</evidence>
<keyword evidence="2" id="KW-1003">Cell membrane</keyword>
<dbReference type="Gene3D" id="6.10.340.10">
    <property type="match status" value="1"/>
</dbReference>
<dbReference type="FunFam" id="1.10.287.950:FF:000001">
    <property type="entry name" value="Methyl-accepting chemotaxis sensory transducer"/>
    <property type="match status" value="1"/>
</dbReference>
<dbReference type="CDD" id="cd12913">
    <property type="entry name" value="PDC1_MCP_like"/>
    <property type="match status" value="1"/>
</dbReference>
<dbReference type="Proteomes" id="UP000010866">
    <property type="component" value="Chromosome"/>
</dbReference>
<dbReference type="Gene3D" id="3.30.450.20">
    <property type="entry name" value="PAS domain"/>
    <property type="match status" value="2"/>
</dbReference>
<dbReference type="GeneID" id="14406771"/>
<feature type="domain" description="Methyl-accepting transducer" evidence="12">
    <location>
        <begin position="407"/>
        <end position="643"/>
    </location>
</feature>
<keyword evidence="7 11" id="KW-0472">Membrane</keyword>
<feature type="transmembrane region" description="Helical" evidence="11">
    <location>
        <begin position="12"/>
        <end position="32"/>
    </location>
</feature>
<dbReference type="Gene3D" id="1.10.287.950">
    <property type="entry name" value="Methyl-accepting chemotaxis protein"/>
    <property type="match status" value="1"/>
</dbReference>
<dbReference type="AlphaFoldDB" id="L0KVN9"/>
<dbReference type="EMBL" id="CP003362">
    <property type="protein sequence ID" value="AGB49201.1"/>
    <property type="molecule type" value="Genomic_DNA"/>
</dbReference>
<proteinExistence type="inferred from homology"/>
<organism evidence="14 15">
    <name type="scientific">Methanomethylovorans hollandica (strain DSM 15978 / NBRC 107637 / DMS1)</name>
    <dbReference type="NCBI Taxonomy" id="867904"/>
    <lineage>
        <taxon>Archaea</taxon>
        <taxon>Methanobacteriati</taxon>
        <taxon>Methanobacteriota</taxon>
        <taxon>Stenosarchaea group</taxon>
        <taxon>Methanomicrobia</taxon>
        <taxon>Methanosarcinales</taxon>
        <taxon>Methanosarcinaceae</taxon>
        <taxon>Methanomethylovorans</taxon>
    </lineage>
</organism>
<dbReference type="PANTHER" id="PTHR32089:SF112">
    <property type="entry name" value="LYSOZYME-LIKE PROTEIN-RELATED"/>
    <property type="match status" value="1"/>
</dbReference>
<keyword evidence="3" id="KW-0145">Chemotaxis</keyword>
<dbReference type="SUPFAM" id="SSF58104">
    <property type="entry name" value="Methyl-accepting chemotaxis protein (MCP) signaling domain"/>
    <property type="match status" value="1"/>
</dbReference>
<evidence type="ECO:0000313" key="14">
    <source>
        <dbReference type="EMBL" id="AGB49201.1"/>
    </source>
</evidence>
<sequence precursor="true">MKLQNLNLKTKLMIYIVLGVTLVMCASSYMIISQVTEQENELAYADAENTALAHAQAFDGNLQRNVIVAETLASTMENYNSGNREEVSAIVKDLFLTTPGVVGAYVGFEPNAFDGRDNQFVNAVGHDATGRFMPYWNNLGGSLVLDPLADTDTSDYYQLPIKLKETVVLEPFVYDGVLLVSYVAPVIKDGNAIGISGLDVSLTEIDSSAGQISIYDTGYAFITSKSGVFLSHPNNKDWIGTRSIKDVNAPGYAKMAQDISAGKKGTIASLDPVSGKDVVLFYEPIPSSNFALVLSVPEAEMLAGATAMRNNLIIISVVAIGFMAFVAYLIARSITNPINRIIEDFNQISNGAVDGKLDIRADTDVGIDFKGIPAGLNLIMDNMNKMVRMVGVNAANIAASAQEMSAASEEMTASSTEIASNVGEIAKGSTSQSQKTEEVSRAMTDMTQSVQEIAVNAQRAAETATITSDTIKDVGVQSENLIIQMSSIQSAVGESADVIRELEMKSRKIDEIVSLITNIADQTNLLALNAAIEAARAGEHGRGFAVVADEVRKLAEESGDAAKEIAGLIKEIQVGTENAVEAMDKGTEQVNTGSTALSETVQAVQSIVERSGKVAIMAQDIAAAAQEQSASIEEITSSVEEISAISEHAAAGTQQASAAVEEQTSSMQELAKSAQELAKLSDDMQAYVARFSLKAED</sequence>
<comment type="similarity">
    <text evidence="9">Belongs to the methyl-accepting chemotaxis (MCP) protein family.</text>
</comment>
<dbReference type="GO" id="GO:0006935">
    <property type="term" value="P:chemotaxis"/>
    <property type="evidence" value="ECO:0007669"/>
    <property type="project" value="UniProtKB-KW"/>
</dbReference>
<keyword evidence="15" id="KW-1185">Reference proteome</keyword>
<dbReference type="Pfam" id="PF02743">
    <property type="entry name" value="dCache_1"/>
    <property type="match status" value="1"/>
</dbReference>
<keyword evidence="6 11" id="KW-1133">Transmembrane helix</keyword>
<evidence type="ECO:0000256" key="6">
    <source>
        <dbReference type="ARBA" id="ARBA00022989"/>
    </source>
</evidence>
<dbReference type="InterPro" id="IPR000727">
    <property type="entry name" value="T_SNARE_dom"/>
</dbReference>
<feature type="domain" description="T-SNARE coiled-coil homology" evidence="13">
    <location>
        <begin position="594"/>
        <end position="656"/>
    </location>
</feature>
<dbReference type="CDD" id="cd12912">
    <property type="entry name" value="PDC2_MCP_like"/>
    <property type="match status" value="1"/>
</dbReference>
<evidence type="ECO:0000256" key="7">
    <source>
        <dbReference type="ARBA" id="ARBA00023136"/>
    </source>
</evidence>
<keyword evidence="8 10" id="KW-0807">Transducer</keyword>
<evidence type="ECO:0000256" key="11">
    <source>
        <dbReference type="SAM" id="Phobius"/>
    </source>
</evidence>
<dbReference type="PROSITE" id="PS50192">
    <property type="entry name" value="T_SNARE"/>
    <property type="match status" value="1"/>
</dbReference>
<accession>L0KVN9</accession>
<dbReference type="KEGG" id="mhz:Metho_0962"/>
<dbReference type="InterPro" id="IPR004089">
    <property type="entry name" value="MCPsignal_dom"/>
</dbReference>
<evidence type="ECO:0000256" key="9">
    <source>
        <dbReference type="ARBA" id="ARBA00029447"/>
    </source>
</evidence>
<dbReference type="GO" id="GO:0007165">
    <property type="term" value="P:signal transduction"/>
    <property type="evidence" value="ECO:0007669"/>
    <property type="project" value="UniProtKB-KW"/>
</dbReference>
<feature type="transmembrane region" description="Helical" evidence="11">
    <location>
        <begin position="312"/>
        <end position="331"/>
    </location>
</feature>
<dbReference type="PROSITE" id="PS50111">
    <property type="entry name" value="CHEMOTAXIS_TRANSDUC_2"/>
    <property type="match status" value="1"/>
</dbReference>
<dbReference type="HOGENOM" id="CLU_000445_107_19_2"/>
<keyword evidence="4" id="KW-0997">Cell inner membrane</keyword>
<evidence type="ECO:0000256" key="4">
    <source>
        <dbReference type="ARBA" id="ARBA00022519"/>
    </source>
</evidence>
<dbReference type="RefSeq" id="WP_015324368.1">
    <property type="nucleotide sequence ID" value="NC_019977.1"/>
</dbReference>
<evidence type="ECO:0000313" key="15">
    <source>
        <dbReference type="Proteomes" id="UP000010866"/>
    </source>
</evidence>
<keyword evidence="5 11" id="KW-0812">Transmembrane</keyword>
<dbReference type="InterPro" id="IPR033479">
    <property type="entry name" value="dCache_1"/>
</dbReference>
<gene>
    <name evidence="14" type="ordered locus">Metho_0962</name>
</gene>
<comment type="subcellular location">
    <subcellularLocation>
        <location evidence="1">Cell inner membrane</location>
        <topology evidence="1">Multi-pass membrane protein</topology>
    </subcellularLocation>
</comment>
<dbReference type="PANTHER" id="PTHR32089">
    <property type="entry name" value="METHYL-ACCEPTING CHEMOTAXIS PROTEIN MCPB"/>
    <property type="match status" value="1"/>
</dbReference>
<dbReference type="SMART" id="SM00283">
    <property type="entry name" value="MA"/>
    <property type="match status" value="1"/>
</dbReference>
<dbReference type="CDD" id="cd11386">
    <property type="entry name" value="MCP_signal"/>
    <property type="match status" value="1"/>
</dbReference>
<evidence type="ECO:0000256" key="8">
    <source>
        <dbReference type="ARBA" id="ARBA00023224"/>
    </source>
</evidence>
<protein>
    <submittedName>
        <fullName evidence="14">Methyl-accepting chemotaxis protein</fullName>
    </submittedName>
</protein>
<evidence type="ECO:0000256" key="3">
    <source>
        <dbReference type="ARBA" id="ARBA00022500"/>
    </source>
</evidence>
<reference evidence="15" key="1">
    <citation type="submission" date="2012-02" db="EMBL/GenBank/DDBJ databases">
        <title>Complete sequence of chromosome of Methanomethylovorans hollandica DSM 15978.</title>
        <authorList>
            <person name="Lucas S."/>
            <person name="Copeland A."/>
            <person name="Lapidus A."/>
            <person name="Glavina del Rio T."/>
            <person name="Dalin E."/>
            <person name="Tice H."/>
            <person name="Bruce D."/>
            <person name="Goodwin L."/>
            <person name="Pitluck S."/>
            <person name="Peters L."/>
            <person name="Mikhailova N."/>
            <person name="Held B."/>
            <person name="Kyrpides N."/>
            <person name="Mavromatis K."/>
            <person name="Ivanova N."/>
            <person name="Brettin T."/>
            <person name="Detter J.C."/>
            <person name="Han C."/>
            <person name="Larimer F."/>
            <person name="Land M."/>
            <person name="Hauser L."/>
            <person name="Markowitz V."/>
            <person name="Cheng J.-F."/>
            <person name="Hugenholtz P."/>
            <person name="Woyke T."/>
            <person name="Wu D."/>
            <person name="Spring S."/>
            <person name="Schroeder M."/>
            <person name="Brambilla E."/>
            <person name="Klenk H.-P."/>
            <person name="Eisen J.A."/>
        </authorList>
    </citation>
    <scope>NUCLEOTIDE SEQUENCE [LARGE SCALE GENOMIC DNA]</scope>
    <source>
        <strain evidence="15">DSM 15978 / NBRC 107637 / DMS1</strain>
    </source>
</reference>
<evidence type="ECO:0000256" key="1">
    <source>
        <dbReference type="ARBA" id="ARBA00004429"/>
    </source>
</evidence>
<evidence type="ECO:0000259" key="12">
    <source>
        <dbReference type="PROSITE" id="PS50111"/>
    </source>
</evidence>
<evidence type="ECO:0000259" key="13">
    <source>
        <dbReference type="PROSITE" id="PS50192"/>
    </source>
</evidence>